<feature type="domain" description="ZF-HD dimerization-type" evidence="13">
    <location>
        <begin position="41"/>
        <end position="92"/>
    </location>
</feature>
<keyword evidence="4" id="KW-0479">Metal-binding</keyword>
<keyword evidence="8" id="KW-0238">DNA-binding</keyword>
<evidence type="ECO:0000256" key="1">
    <source>
        <dbReference type="ARBA" id="ARBA00004049"/>
    </source>
</evidence>
<dbReference type="SUPFAM" id="SSF46689">
    <property type="entry name" value="Homeodomain-like"/>
    <property type="match status" value="1"/>
</dbReference>
<dbReference type="Pfam" id="PF04770">
    <property type="entry name" value="ZF-HD_dimer"/>
    <property type="match status" value="1"/>
</dbReference>
<dbReference type="GeneID" id="120104650"/>
<dbReference type="NCBIfam" id="TIGR01566">
    <property type="entry name" value="ZF_HD_prot_N"/>
    <property type="match status" value="1"/>
</dbReference>
<feature type="compositionally biased region" description="Polar residues" evidence="12">
    <location>
        <begin position="290"/>
        <end position="302"/>
    </location>
</feature>
<keyword evidence="7" id="KW-0805">Transcription regulation</keyword>
<evidence type="ECO:0000259" key="13">
    <source>
        <dbReference type="PROSITE" id="PS51523"/>
    </source>
</evidence>
<gene>
    <name evidence="15" type="primary">LOC120104650</name>
</gene>
<dbReference type="PANTHER" id="PTHR31948:SF72">
    <property type="entry name" value="ZINC-FINGER HOMEODOMAIN PROTEIN 10"/>
    <property type="match status" value="1"/>
</dbReference>
<dbReference type="OrthoDB" id="1929626at2759"/>
<reference evidence="15" key="1">
    <citation type="submission" date="2025-08" db="UniProtKB">
        <authorList>
            <consortium name="RefSeq"/>
        </authorList>
    </citation>
    <scope>IDENTIFICATION</scope>
    <source>
        <tissue evidence="15">Young leaves</tissue>
    </source>
</reference>
<keyword evidence="11" id="KW-0539">Nucleus</keyword>
<dbReference type="RefSeq" id="XP_038972072.1">
    <property type="nucleotide sequence ID" value="XM_039116144.1"/>
</dbReference>
<sequence>MDSVTKSFDLDTQKPVSFPNGTLKKQLPRPPAPAADGHHQYRECLRNHAASLGGHAVDGCCEFMASPSADPAVPTSLTCAACGCHRNFHRRLPLDARFRHDDTDPDDDDEEEEESQDDDRERRLRRRLRSSGSPPPYSSAPHMLLALSGAGAGSDVPGSTQTMAAPITASPGGFQALAPPYAAAGAMPRKRFRTKFSGEQKERMQEMSARLGWRMQKKDEAVVEEFCRQVGVERGVFRVWMHNNKHAYLGSPSSRRSEMGGSGSGGSGGGGGGDGGDEGNGLGSGGDTRGGNNLAVNGSPSS</sequence>
<dbReference type="InterPro" id="IPR006455">
    <property type="entry name" value="Homeodomain_ZF_HD"/>
</dbReference>
<evidence type="ECO:0000256" key="7">
    <source>
        <dbReference type="ARBA" id="ARBA00023015"/>
    </source>
</evidence>
<dbReference type="GO" id="GO:0008270">
    <property type="term" value="F:zinc ion binding"/>
    <property type="evidence" value="ECO:0007669"/>
    <property type="project" value="UniProtKB-KW"/>
</dbReference>
<evidence type="ECO:0000256" key="2">
    <source>
        <dbReference type="ARBA" id="ARBA00004123"/>
    </source>
</evidence>
<dbReference type="GO" id="GO:0050793">
    <property type="term" value="P:regulation of developmental process"/>
    <property type="evidence" value="ECO:0007669"/>
    <property type="project" value="TreeGrafter"/>
</dbReference>
<dbReference type="InterPro" id="IPR009057">
    <property type="entry name" value="Homeodomain-like_sf"/>
</dbReference>
<evidence type="ECO:0000256" key="4">
    <source>
        <dbReference type="ARBA" id="ARBA00022723"/>
    </source>
</evidence>
<feature type="region of interest" description="Disordered" evidence="12">
    <location>
        <begin position="247"/>
        <end position="302"/>
    </location>
</feature>
<dbReference type="FunFam" id="1.10.10.60:FF:000257">
    <property type="entry name" value="Zinc-finger homeodomain protein 2"/>
    <property type="match status" value="1"/>
</dbReference>
<keyword evidence="14" id="KW-1185">Reference proteome</keyword>
<proteinExistence type="predicted"/>
<keyword evidence="9" id="KW-0371">Homeobox</keyword>
<protein>
    <submittedName>
        <fullName evidence="15">Zinc-finger homeodomain protein 9-like</fullName>
    </submittedName>
</protein>
<comment type="subcellular location">
    <subcellularLocation>
        <location evidence="2">Nucleus</location>
    </subcellularLocation>
</comment>
<name>A0A8B8ZFK0_PHODC</name>
<feature type="compositionally biased region" description="Gly residues" evidence="12">
    <location>
        <begin position="260"/>
        <end position="289"/>
    </location>
</feature>
<evidence type="ECO:0000256" key="12">
    <source>
        <dbReference type="SAM" id="MobiDB-lite"/>
    </source>
</evidence>
<dbReference type="Gene3D" id="1.10.10.60">
    <property type="entry name" value="Homeodomain-like"/>
    <property type="match status" value="1"/>
</dbReference>
<evidence type="ECO:0000313" key="14">
    <source>
        <dbReference type="Proteomes" id="UP000228380"/>
    </source>
</evidence>
<accession>A0A8B8ZFK0</accession>
<dbReference type="KEGG" id="pda:120104650"/>
<comment type="function">
    <text evidence="1">Putative transcription factor.</text>
</comment>
<dbReference type="NCBIfam" id="TIGR01565">
    <property type="entry name" value="homeo_ZF_HD"/>
    <property type="match status" value="1"/>
</dbReference>
<evidence type="ECO:0000256" key="3">
    <source>
        <dbReference type="ARBA" id="ARBA00011416"/>
    </source>
</evidence>
<dbReference type="GO" id="GO:0000976">
    <property type="term" value="F:transcription cis-regulatory region binding"/>
    <property type="evidence" value="ECO:0007669"/>
    <property type="project" value="TreeGrafter"/>
</dbReference>
<feature type="compositionally biased region" description="Acidic residues" evidence="12">
    <location>
        <begin position="103"/>
        <end position="118"/>
    </location>
</feature>
<keyword evidence="10" id="KW-0804">Transcription</keyword>
<evidence type="ECO:0000256" key="11">
    <source>
        <dbReference type="ARBA" id="ARBA00023242"/>
    </source>
</evidence>
<dbReference type="InterPro" id="IPR006456">
    <property type="entry name" value="ZF_HD_homeobox_Cys/His_dimer"/>
</dbReference>
<evidence type="ECO:0000256" key="8">
    <source>
        <dbReference type="ARBA" id="ARBA00023125"/>
    </source>
</evidence>
<dbReference type="Proteomes" id="UP000228380">
    <property type="component" value="Unplaced"/>
</dbReference>
<comment type="subunit">
    <text evidence="3">Homo- and heterodimer with other ZFHD proteins.</text>
</comment>
<evidence type="ECO:0000256" key="9">
    <source>
        <dbReference type="ARBA" id="ARBA00023155"/>
    </source>
</evidence>
<dbReference type="GO" id="GO:0003700">
    <property type="term" value="F:DNA-binding transcription factor activity"/>
    <property type="evidence" value="ECO:0007669"/>
    <property type="project" value="TreeGrafter"/>
</dbReference>
<evidence type="ECO:0000256" key="6">
    <source>
        <dbReference type="ARBA" id="ARBA00022833"/>
    </source>
</evidence>
<evidence type="ECO:0000313" key="15">
    <source>
        <dbReference type="RefSeq" id="XP_038972072.1"/>
    </source>
</evidence>
<keyword evidence="6" id="KW-0862">Zinc</keyword>
<evidence type="ECO:0000256" key="10">
    <source>
        <dbReference type="ARBA" id="ARBA00023163"/>
    </source>
</evidence>
<dbReference type="AlphaFoldDB" id="A0A8B8ZFK0"/>
<dbReference type="GO" id="GO:0005634">
    <property type="term" value="C:nucleus"/>
    <property type="evidence" value="ECO:0007669"/>
    <property type="project" value="UniProtKB-SubCell"/>
</dbReference>
<keyword evidence="5" id="KW-0863">Zinc-finger</keyword>
<dbReference type="PROSITE" id="PS51523">
    <property type="entry name" value="ZF_HD_DIMER"/>
    <property type="match status" value="1"/>
</dbReference>
<organism evidence="14 15">
    <name type="scientific">Phoenix dactylifera</name>
    <name type="common">Date palm</name>
    <dbReference type="NCBI Taxonomy" id="42345"/>
    <lineage>
        <taxon>Eukaryota</taxon>
        <taxon>Viridiplantae</taxon>
        <taxon>Streptophyta</taxon>
        <taxon>Embryophyta</taxon>
        <taxon>Tracheophyta</taxon>
        <taxon>Spermatophyta</taxon>
        <taxon>Magnoliopsida</taxon>
        <taxon>Liliopsida</taxon>
        <taxon>Arecaceae</taxon>
        <taxon>Coryphoideae</taxon>
        <taxon>Phoeniceae</taxon>
        <taxon>Phoenix</taxon>
    </lineage>
</organism>
<dbReference type="PANTHER" id="PTHR31948">
    <property type="entry name" value="ZINC-FINGER HOMEODOMAIN PROTEIN 2"/>
    <property type="match status" value="1"/>
</dbReference>
<evidence type="ECO:0000256" key="5">
    <source>
        <dbReference type="ARBA" id="ARBA00022771"/>
    </source>
</evidence>
<feature type="region of interest" description="Disordered" evidence="12">
    <location>
        <begin position="98"/>
        <end position="142"/>
    </location>
</feature>
<feature type="region of interest" description="Disordered" evidence="12">
    <location>
        <begin position="1"/>
        <end position="38"/>
    </location>
</feature>